<evidence type="ECO:0000256" key="2">
    <source>
        <dbReference type="ARBA" id="ARBA00010145"/>
    </source>
</evidence>
<evidence type="ECO:0000256" key="7">
    <source>
        <dbReference type="ARBA" id="ARBA00023136"/>
    </source>
</evidence>
<dbReference type="PANTHER" id="PTHR36838:SF1">
    <property type="entry name" value="SLR1864 PROTEIN"/>
    <property type="match status" value="1"/>
</dbReference>
<keyword evidence="10" id="KW-1185">Reference proteome</keyword>
<keyword evidence="6 8" id="KW-1133">Transmembrane helix</keyword>
<dbReference type="GO" id="GO:0005886">
    <property type="term" value="C:plasma membrane"/>
    <property type="evidence" value="ECO:0007669"/>
    <property type="project" value="UniProtKB-SubCell"/>
</dbReference>
<dbReference type="Gene3D" id="1.20.1530.20">
    <property type="match status" value="1"/>
</dbReference>
<dbReference type="OrthoDB" id="527159at2"/>
<evidence type="ECO:0000313" key="10">
    <source>
        <dbReference type="Proteomes" id="UP000799092"/>
    </source>
</evidence>
<evidence type="ECO:0000256" key="8">
    <source>
        <dbReference type="SAM" id="Phobius"/>
    </source>
</evidence>
<keyword evidence="5 8" id="KW-0812">Transmembrane</keyword>
<name>A0A6A8DII5_9BACI</name>
<evidence type="ECO:0000256" key="3">
    <source>
        <dbReference type="ARBA" id="ARBA00022448"/>
    </source>
</evidence>
<dbReference type="EMBL" id="WJNG01000015">
    <property type="protein sequence ID" value="MRH44266.1"/>
    <property type="molecule type" value="Genomic_DNA"/>
</dbReference>
<evidence type="ECO:0000256" key="4">
    <source>
        <dbReference type="ARBA" id="ARBA00022475"/>
    </source>
</evidence>
<feature type="transmembrane region" description="Helical" evidence="8">
    <location>
        <begin position="6"/>
        <end position="24"/>
    </location>
</feature>
<proteinExistence type="inferred from homology"/>
<feature type="transmembrane region" description="Helical" evidence="8">
    <location>
        <begin position="61"/>
        <end position="81"/>
    </location>
</feature>
<dbReference type="GO" id="GO:0055085">
    <property type="term" value="P:transmembrane transport"/>
    <property type="evidence" value="ECO:0007669"/>
    <property type="project" value="InterPro"/>
</dbReference>
<gene>
    <name evidence="9" type="ORF">GH741_16605</name>
</gene>
<sequence>MNFLTVLIPIFSVFAIGFIGIKLLKFDIKPISTMAIYLMSPFLAFRTFYENQLNMDYVYLGLYLILLCIISIFICYVIGFIKKWDKKNTSGLILASSFMNNGNYGTPLVLIVFGEKGFHYAVILMVLQQLIMCTIGIYFAAKGGSESNGVKVSPLKEVIKVPIMYGALLGIALNAIDVNIGAEVMTAVNMVSDATIPTIMIVLGMQLAKITLKNLEFGKLSVALLLRLILSPVLAYFITLALPVDEMVKDIMILMAAMPTAANTTMYALQFDAKPEFVSSATLISTLLSVITLPLILMLLI</sequence>
<organism evidence="9 10">
    <name type="scientific">Aquibacillus halophilus</name>
    <dbReference type="NCBI Taxonomy" id="930132"/>
    <lineage>
        <taxon>Bacteria</taxon>
        <taxon>Bacillati</taxon>
        <taxon>Bacillota</taxon>
        <taxon>Bacilli</taxon>
        <taxon>Bacillales</taxon>
        <taxon>Bacillaceae</taxon>
        <taxon>Aquibacillus</taxon>
    </lineage>
</organism>
<comment type="similarity">
    <text evidence="2">Belongs to the auxin efflux carrier (TC 2.A.69) family.</text>
</comment>
<keyword evidence="3" id="KW-0813">Transport</keyword>
<dbReference type="AlphaFoldDB" id="A0A6A8DII5"/>
<feature type="transmembrane region" description="Helical" evidence="8">
    <location>
        <begin position="250"/>
        <end position="269"/>
    </location>
</feature>
<evidence type="ECO:0000313" key="9">
    <source>
        <dbReference type="EMBL" id="MRH44266.1"/>
    </source>
</evidence>
<accession>A0A6A8DII5</accession>
<dbReference type="RefSeq" id="WP_153737873.1">
    <property type="nucleotide sequence ID" value="NZ_WJNG01000015.1"/>
</dbReference>
<comment type="subcellular location">
    <subcellularLocation>
        <location evidence="1">Cell membrane</location>
        <topology evidence="1">Multi-pass membrane protein</topology>
    </subcellularLocation>
</comment>
<protein>
    <submittedName>
        <fullName evidence="9">AEC family transporter</fullName>
    </submittedName>
</protein>
<dbReference type="Pfam" id="PF03547">
    <property type="entry name" value="Mem_trans"/>
    <property type="match status" value="1"/>
</dbReference>
<dbReference type="InterPro" id="IPR038770">
    <property type="entry name" value="Na+/solute_symporter_sf"/>
</dbReference>
<feature type="transmembrane region" description="Helical" evidence="8">
    <location>
        <begin position="120"/>
        <end position="141"/>
    </location>
</feature>
<reference evidence="9" key="1">
    <citation type="submission" date="2019-11" db="EMBL/GenBank/DDBJ databases">
        <authorList>
            <person name="Li J."/>
        </authorList>
    </citation>
    <scope>NUCLEOTIDE SEQUENCE</scope>
    <source>
        <strain evidence="9">B6B</strain>
    </source>
</reference>
<dbReference type="Proteomes" id="UP000799092">
    <property type="component" value="Unassembled WGS sequence"/>
</dbReference>
<feature type="transmembrane region" description="Helical" evidence="8">
    <location>
        <begin position="162"/>
        <end position="182"/>
    </location>
</feature>
<feature type="transmembrane region" description="Helical" evidence="8">
    <location>
        <begin position="194"/>
        <end position="212"/>
    </location>
</feature>
<feature type="transmembrane region" description="Helical" evidence="8">
    <location>
        <begin position="281"/>
        <end position="300"/>
    </location>
</feature>
<dbReference type="InterPro" id="IPR004776">
    <property type="entry name" value="Mem_transp_PIN-like"/>
</dbReference>
<comment type="caution">
    <text evidence="9">The sequence shown here is derived from an EMBL/GenBank/DDBJ whole genome shotgun (WGS) entry which is preliminary data.</text>
</comment>
<keyword evidence="4" id="KW-1003">Cell membrane</keyword>
<feature type="transmembrane region" description="Helical" evidence="8">
    <location>
        <begin position="93"/>
        <end position="114"/>
    </location>
</feature>
<evidence type="ECO:0000256" key="1">
    <source>
        <dbReference type="ARBA" id="ARBA00004651"/>
    </source>
</evidence>
<evidence type="ECO:0000256" key="6">
    <source>
        <dbReference type="ARBA" id="ARBA00022989"/>
    </source>
</evidence>
<feature type="transmembrane region" description="Helical" evidence="8">
    <location>
        <begin position="31"/>
        <end position="49"/>
    </location>
</feature>
<dbReference type="PANTHER" id="PTHR36838">
    <property type="entry name" value="AUXIN EFFLUX CARRIER FAMILY PROTEIN"/>
    <property type="match status" value="1"/>
</dbReference>
<feature type="transmembrane region" description="Helical" evidence="8">
    <location>
        <begin position="224"/>
        <end position="244"/>
    </location>
</feature>
<evidence type="ECO:0000256" key="5">
    <source>
        <dbReference type="ARBA" id="ARBA00022692"/>
    </source>
</evidence>
<keyword evidence="7 8" id="KW-0472">Membrane</keyword>